<dbReference type="GeneID" id="57397532"/>
<evidence type="ECO:0000256" key="1">
    <source>
        <dbReference type="SAM" id="MobiDB-lite"/>
    </source>
</evidence>
<sequence length="135" mass="15236">MLSMAGFSSHEQQRQTLGCAAELDADKYPRRYAAAQARTKKQRTTNSPTQQERYRAEREQLLPQLRALAPHYYITEVARRMGVCRKRLGRLAEEHGIQFASRHGFTKQALSELVAQHQEKHADGNDIAAAVSESG</sequence>
<organism evidence="2 3">
    <name type="scientific">Metapseudomonas otitidis</name>
    <dbReference type="NCBI Taxonomy" id="319939"/>
    <lineage>
        <taxon>Bacteria</taxon>
        <taxon>Pseudomonadati</taxon>
        <taxon>Pseudomonadota</taxon>
        <taxon>Gammaproteobacteria</taxon>
        <taxon>Pseudomonadales</taxon>
        <taxon>Pseudomonadaceae</taxon>
        <taxon>Metapseudomonas</taxon>
    </lineage>
</organism>
<evidence type="ECO:0000313" key="2">
    <source>
        <dbReference type="EMBL" id="BCA28336.1"/>
    </source>
</evidence>
<dbReference type="KEGG" id="poj:PtoMrB4_23130"/>
<reference evidence="2 3" key="1">
    <citation type="journal article" date="2020" name="Microbiol. Resour. Announc.">
        <title>Complete genome sequence of Pseudomonas otitidis strain MrB4, isolated from Lake Biwa in Japan.</title>
        <authorList>
            <person name="Miyazaki K."/>
            <person name="Hase E."/>
            <person name="Maruya T."/>
        </authorList>
    </citation>
    <scope>NUCLEOTIDE SEQUENCE [LARGE SCALE GENOMIC DNA]</scope>
    <source>
        <strain evidence="2 3">MrB4</strain>
    </source>
</reference>
<feature type="region of interest" description="Disordered" evidence="1">
    <location>
        <begin position="30"/>
        <end position="57"/>
    </location>
</feature>
<accession>A0A679GC97</accession>
<dbReference type="EMBL" id="AP022642">
    <property type="protein sequence ID" value="BCA28336.1"/>
    <property type="molecule type" value="Genomic_DNA"/>
</dbReference>
<name>A0A679GC97_9GAMM</name>
<dbReference type="AlphaFoldDB" id="A0A679GC97"/>
<proteinExistence type="predicted"/>
<dbReference type="Proteomes" id="UP000501237">
    <property type="component" value="Chromosome"/>
</dbReference>
<protein>
    <submittedName>
        <fullName evidence="2">Uncharacterized protein</fullName>
    </submittedName>
</protein>
<dbReference type="RefSeq" id="WP_172433331.1">
    <property type="nucleotide sequence ID" value="NZ_AP022642.1"/>
</dbReference>
<gene>
    <name evidence="2" type="ORF">PtoMrB4_23130</name>
</gene>
<evidence type="ECO:0000313" key="3">
    <source>
        <dbReference type="Proteomes" id="UP000501237"/>
    </source>
</evidence>